<gene>
    <name evidence="2" type="ORF">EKD16_01500</name>
</gene>
<dbReference type="EMBL" id="CP036455">
    <property type="protein sequence ID" value="QBI52117.1"/>
    <property type="molecule type" value="Genomic_DNA"/>
</dbReference>
<dbReference type="RefSeq" id="WP_131096719.1">
    <property type="nucleotide sequence ID" value="NZ_CP036455.1"/>
</dbReference>
<reference evidence="2 3" key="1">
    <citation type="submission" date="2019-02" db="EMBL/GenBank/DDBJ databases">
        <authorList>
            <person name="Khodamoradi S."/>
            <person name="Hahnke R.L."/>
            <person name="Kaempfer P."/>
            <person name="Schumann P."/>
            <person name="Rohde M."/>
            <person name="Steinert M."/>
            <person name="Luzhetskyy A."/>
            <person name="Wink J."/>
            <person name="Ruckert C."/>
        </authorList>
    </citation>
    <scope>NUCLEOTIDE SEQUENCE [LARGE SCALE GENOMIC DNA]</scope>
    <source>
        <strain evidence="2 3">M2</strain>
    </source>
</reference>
<dbReference type="Proteomes" id="UP000292235">
    <property type="component" value="Chromosome"/>
</dbReference>
<keyword evidence="1" id="KW-0732">Signal</keyword>
<dbReference type="OrthoDB" id="3872885at2"/>
<feature type="chain" id="PRO_5020504989" description="Secreted protein" evidence="1">
    <location>
        <begin position="34"/>
        <end position="106"/>
    </location>
</feature>
<evidence type="ECO:0008006" key="4">
    <source>
        <dbReference type="Google" id="ProtNLM"/>
    </source>
</evidence>
<keyword evidence="3" id="KW-1185">Reference proteome</keyword>
<proteinExistence type="predicted"/>
<accession>A0A4P6Q0Q0</accession>
<evidence type="ECO:0000313" key="2">
    <source>
        <dbReference type="EMBL" id="QBI52117.1"/>
    </source>
</evidence>
<organism evidence="2 3">
    <name type="scientific">Streptomonospora litoralis</name>
    <dbReference type="NCBI Taxonomy" id="2498135"/>
    <lineage>
        <taxon>Bacteria</taxon>
        <taxon>Bacillati</taxon>
        <taxon>Actinomycetota</taxon>
        <taxon>Actinomycetes</taxon>
        <taxon>Streptosporangiales</taxon>
        <taxon>Nocardiopsidaceae</taxon>
        <taxon>Streptomonospora</taxon>
    </lineage>
</organism>
<dbReference type="KEGG" id="strr:EKD16_01500"/>
<sequence precursor="true">MTDSRRIGVTRRWGAVLVLALGATLLAPSPASANVLDCDTYTDGHYGSATCHNPSNTTRTFRAVVICGWWPDAYGPWVSVAPHQKGVSSATCGGGSGAGAVGVDQR</sequence>
<feature type="signal peptide" evidence="1">
    <location>
        <begin position="1"/>
        <end position="33"/>
    </location>
</feature>
<dbReference type="AlphaFoldDB" id="A0A4P6Q0Q0"/>
<protein>
    <recommendedName>
        <fullName evidence="4">Secreted protein</fullName>
    </recommendedName>
</protein>
<name>A0A4P6Q0Q0_9ACTN</name>
<evidence type="ECO:0000313" key="3">
    <source>
        <dbReference type="Proteomes" id="UP000292235"/>
    </source>
</evidence>
<evidence type="ECO:0000256" key="1">
    <source>
        <dbReference type="SAM" id="SignalP"/>
    </source>
</evidence>